<comment type="caution">
    <text evidence="1">The sequence shown here is derived from an EMBL/GenBank/DDBJ whole genome shotgun (WGS) entry which is preliminary data.</text>
</comment>
<dbReference type="RefSeq" id="WP_379047034.1">
    <property type="nucleotide sequence ID" value="NZ_JBHULZ010000041.1"/>
</dbReference>
<dbReference type="EMBL" id="JBHULZ010000041">
    <property type="protein sequence ID" value="MFD2698073.1"/>
    <property type="molecule type" value="Genomic_DNA"/>
</dbReference>
<evidence type="ECO:0000313" key="2">
    <source>
        <dbReference type="Proteomes" id="UP001597357"/>
    </source>
</evidence>
<protein>
    <submittedName>
        <fullName evidence="1">DUF4292 domain-containing protein</fullName>
    </submittedName>
</protein>
<gene>
    <name evidence="1" type="ORF">ACFSQ0_08725</name>
</gene>
<dbReference type="PROSITE" id="PS51257">
    <property type="entry name" value="PROKAR_LIPOPROTEIN"/>
    <property type="match status" value="1"/>
</dbReference>
<dbReference type="Proteomes" id="UP001597357">
    <property type="component" value="Unassembled WGS sequence"/>
</dbReference>
<dbReference type="Pfam" id="PF14125">
    <property type="entry name" value="DUF4292"/>
    <property type="match status" value="1"/>
</dbReference>
<evidence type="ECO:0000313" key="1">
    <source>
        <dbReference type="EMBL" id="MFD2698073.1"/>
    </source>
</evidence>
<organism evidence="1 2">
    <name type="scientific">Mesonia sediminis</name>
    <dbReference type="NCBI Taxonomy" id="1703946"/>
    <lineage>
        <taxon>Bacteria</taxon>
        <taxon>Pseudomonadati</taxon>
        <taxon>Bacteroidota</taxon>
        <taxon>Flavobacteriia</taxon>
        <taxon>Flavobacteriales</taxon>
        <taxon>Flavobacteriaceae</taxon>
        <taxon>Mesonia</taxon>
    </lineage>
</organism>
<accession>A0ABW5SE66</accession>
<proteinExistence type="predicted"/>
<reference evidence="2" key="1">
    <citation type="journal article" date="2019" name="Int. J. Syst. Evol. Microbiol.">
        <title>The Global Catalogue of Microorganisms (GCM) 10K type strain sequencing project: providing services to taxonomists for standard genome sequencing and annotation.</title>
        <authorList>
            <consortium name="The Broad Institute Genomics Platform"/>
            <consortium name="The Broad Institute Genome Sequencing Center for Infectious Disease"/>
            <person name="Wu L."/>
            <person name="Ma J."/>
        </authorList>
    </citation>
    <scope>NUCLEOTIDE SEQUENCE [LARGE SCALE GENOMIC DNA]</scope>
    <source>
        <strain evidence="2">KCTC 42255</strain>
    </source>
</reference>
<keyword evidence="2" id="KW-1185">Reference proteome</keyword>
<dbReference type="InterPro" id="IPR025634">
    <property type="entry name" value="DUF4292"/>
</dbReference>
<name>A0ABW5SE66_9FLAO</name>
<sequence length="257" mass="29605">MLKNIIYLFAVSLILLGCKTSKPLSGKVSKDVSVRQLTKIHEKSFPAIKTLQARLRGSYTSKEESQSIAISARIEKDKAIWLSAKLAGIIPLAKVYITPNRVQYYEKIDQTYFDGDFELLSEWLNLPVDFDQVQNLLLGQAMLTVTKGKYDLLFQEKEYKLTAQLNAFLSQTLLINPAHFRLNAQHYHKLGQAESIRINYPEYQKINDFWFPKKIDIQANKVNENTQIEIDYRSIEVNKPVSFPFEIPKGYKAIELP</sequence>
<dbReference type="Gene3D" id="2.50.20.10">
    <property type="entry name" value="Lipoprotein localisation LolA/LolB/LppX"/>
    <property type="match status" value="1"/>
</dbReference>